<evidence type="ECO:0000313" key="3">
    <source>
        <dbReference type="EMBL" id="CAK9310059.1"/>
    </source>
</evidence>
<keyword evidence="4" id="KW-1185">Reference proteome</keyword>
<feature type="compositionally biased region" description="Low complexity" evidence="1">
    <location>
        <begin position="72"/>
        <end position="86"/>
    </location>
</feature>
<evidence type="ECO:0000256" key="1">
    <source>
        <dbReference type="SAM" id="MobiDB-lite"/>
    </source>
</evidence>
<reference evidence="3 4" key="1">
    <citation type="submission" date="2024-03" db="EMBL/GenBank/DDBJ databases">
        <authorList>
            <person name="Gkanogiannis A."/>
            <person name="Becerra Lopez-Lavalle L."/>
        </authorList>
    </citation>
    <scope>NUCLEOTIDE SEQUENCE [LARGE SCALE GENOMIC DNA]</scope>
</reference>
<accession>A0ABP0XQ49</accession>
<feature type="signal peptide" evidence="2">
    <location>
        <begin position="1"/>
        <end position="26"/>
    </location>
</feature>
<dbReference type="EMBL" id="OZ021735">
    <property type="protein sequence ID" value="CAK9310059.1"/>
    <property type="molecule type" value="Genomic_DNA"/>
</dbReference>
<sequence length="119" mass="12945">MAAIKSLIFIPLLLLLFFFQSLPTSAAVCDGAFNSLTGILRRNILHTAAHKIADNNVERKMSVHIKRGTRGGRSSSTRSSPIPTRPVWIGTGRRTSAANRSRVASFGVGFLLIFSGLFM</sequence>
<protein>
    <recommendedName>
        <fullName evidence="5">Transmembrane protein</fullName>
    </recommendedName>
</protein>
<evidence type="ECO:0000313" key="4">
    <source>
        <dbReference type="Proteomes" id="UP001642487"/>
    </source>
</evidence>
<feature type="region of interest" description="Disordered" evidence="1">
    <location>
        <begin position="66"/>
        <end position="87"/>
    </location>
</feature>
<proteinExistence type="predicted"/>
<keyword evidence="2" id="KW-0732">Signal</keyword>
<dbReference type="Proteomes" id="UP001642487">
    <property type="component" value="Chromosome 1"/>
</dbReference>
<feature type="chain" id="PRO_5046570196" description="Transmembrane protein" evidence="2">
    <location>
        <begin position="27"/>
        <end position="119"/>
    </location>
</feature>
<gene>
    <name evidence="3" type="ORF">CITCOLO1_LOCUS1663</name>
</gene>
<evidence type="ECO:0008006" key="5">
    <source>
        <dbReference type="Google" id="ProtNLM"/>
    </source>
</evidence>
<organism evidence="3 4">
    <name type="scientific">Citrullus colocynthis</name>
    <name type="common">colocynth</name>
    <dbReference type="NCBI Taxonomy" id="252529"/>
    <lineage>
        <taxon>Eukaryota</taxon>
        <taxon>Viridiplantae</taxon>
        <taxon>Streptophyta</taxon>
        <taxon>Embryophyta</taxon>
        <taxon>Tracheophyta</taxon>
        <taxon>Spermatophyta</taxon>
        <taxon>Magnoliopsida</taxon>
        <taxon>eudicotyledons</taxon>
        <taxon>Gunneridae</taxon>
        <taxon>Pentapetalae</taxon>
        <taxon>rosids</taxon>
        <taxon>fabids</taxon>
        <taxon>Cucurbitales</taxon>
        <taxon>Cucurbitaceae</taxon>
        <taxon>Benincaseae</taxon>
        <taxon>Citrullus</taxon>
    </lineage>
</organism>
<evidence type="ECO:0000256" key="2">
    <source>
        <dbReference type="SAM" id="SignalP"/>
    </source>
</evidence>
<name>A0ABP0XQ49_9ROSI</name>